<organism evidence="2 3">
    <name type="scientific">Desulfovibrio ferrophilus</name>
    <dbReference type="NCBI Taxonomy" id="241368"/>
    <lineage>
        <taxon>Bacteria</taxon>
        <taxon>Pseudomonadati</taxon>
        <taxon>Thermodesulfobacteriota</taxon>
        <taxon>Desulfovibrionia</taxon>
        <taxon>Desulfovibrionales</taxon>
        <taxon>Desulfovibrionaceae</taxon>
        <taxon>Desulfovibrio</taxon>
    </lineage>
</organism>
<dbReference type="KEGG" id="dfl:DFE_0684"/>
<protein>
    <recommendedName>
        <fullName evidence="1">Spore protein YkvP/CgeB glycosyl transferase-like domain-containing protein</fullName>
    </recommendedName>
</protein>
<reference evidence="2 3" key="1">
    <citation type="journal article" date="2018" name="Sci. Adv.">
        <title>Multi-heme cytochromes provide a pathway for survival in energy-limited environments.</title>
        <authorList>
            <person name="Deng X."/>
            <person name="Dohmae N."/>
            <person name="Nealson K.H."/>
            <person name="Hashimoto K."/>
            <person name="Okamoto A."/>
        </authorList>
    </citation>
    <scope>NUCLEOTIDE SEQUENCE [LARGE SCALE GENOMIC DNA]</scope>
    <source>
        <strain evidence="2 3">IS5</strain>
    </source>
</reference>
<sequence>MKKLCWIGSPFFANEMTALGWDVTVIRQRTTRLLTWGEVVATCKGEPDAVVLGDASLPPILAGIEAWPCLTAFHCVDSHIHSWQPVYAQAFDLCSISLRDHLPGFQGKILPDECLKWLPPWAPDNMRPRDVDKEWDLLFAGTVNRETTPKRFTFLTELKRHLPSLHVTHGDFRELFPKARVVLNYCERGDLNFRVFEALGTGACLLTPEVGHGQDELFTPGEDMYTYPADDMDALIQQAERLLALDGPCEQAGQNGLAKIDAKHRASHRAREYSDWLRSQSDKYRSRRLAHVADIHDGVLKLLYLHMAEGVANHELRTQYLRLSVATPPLI</sequence>
<accession>A0A2Z6AW18</accession>
<feature type="domain" description="Spore protein YkvP/CgeB glycosyl transferase-like" evidence="1">
    <location>
        <begin position="166"/>
        <end position="273"/>
    </location>
</feature>
<dbReference type="Pfam" id="PF13524">
    <property type="entry name" value="Glyco_trans_1_2"/>
    <property type="match status" value="1"/>
</dbReference>
<keyword evidence="3" id="KW-1185">Reference proteome</keyword>
<dbReference type="SUPFAM" id="SSF53756">
    <property type="entry name" value="UDP-Glycosyltransferase/glycogen phosphorylase"/>
    <property type="match status" value="1"/>
</dbReference>
<proteinExistence type="predicted"/>
<evidence type="ECO:0000259" key="1">
    <source>
        <dbReference type="Pfam" id="PF13524"/>
    </source>
</evidence>
<dbReference type="OrthoDB" id="9800484at2"/>
<gene>
    <name evidence="2" type="ORF">DFE_0684</name>
</gene>
<dbReference type="InterPro" id="IPR055259">
    <property type="entry name" value="YkvP/CgeB_Glyco_trans-like"/>
</dbReference>
<evidence type="ECO:0000313" key="3">
    <source>
        <dbReference type="Proteomes" id="UP000269883"/>
    </source>
</evidence>
<evidence type="ECO:0000313" key="2">
    <source>
        <dbReference type="EMBL" id="BBD07410.1"/>
    </source>
</evidence>
<name>A0A2Z6AW18_9BACT</name>
<dbReference type="AlphaFoldDB" id="A0A2Z6AW18"/>
<dbReference type="Gene3D" id="3.40.50.2000">
    <property type="entry name" value="Glycogen Phosphorylase B"/>
    <property type="match status" value="1"/>
</dbReference>
<dbReference type="Proteomes" id="UP000269883">
    <property type="component" value="Chromosome"/>
</dbReference>
<dbReference type="EMBL" id="AP017378">
    <property type="protein sequence ID" value="BBD07410.1"/>
    <property type="molecule type" value="Genomic_DNA"/>
</dbReference>